<evidence type="ECO:0000259" key="6">
    <source>
        <dbReference type="PROSITE" id="PS50109"/>
    </source>
</evidence>
<evidence type="ECO:0000256" key="1">
    <source>
        <dbReference type="ARBA" id="ARBA00000085"/>
    </source>
</evidence>
<evidence type="ECO:0000313" key="9">
    <source>
        <dbReference type="EMBL" id="UPQ83710.1"/>
    </source>
</evidence>
<dbReference type="SUPFAM" id="SSF55874">
    <property type="entry name" value="ATPase domain of HSP90 chaperone/DNA topoisomerase II/histidine kinase"/>
    <property type="match status" value="1"/>
</dbReference>
<dbReference type="SUPFAM" id="SSF52172">
    <property type="entry name" value="CheY-like"/>
    <property type="match status" value="1"/>
</dbReference>
<reference evidence="9 10" key="1">
    <citation type="submission" date="2022-04" db="EMBL/GenBank/DDBJ databases">
        <title>Pseudomonas knackmussii B09-2.</title>
        <authorList>
            <person name="Deng Y."/>
        </authorList>
    </citation>
    <scope>NUCLEOTIDE SEQUENCE [LARGE SCALE GENOMIC DNA]</scope>
    <source>
        <strain evidence="9 10">B09-2</strain>
    </source>
</reference>
<dbReference type="SMART" id="SM00388">
    <property type="entry name" value="HisKA"/>
    <property type="match status" value="1"/>
</dbReference>
<dbReference type="InterPro" id="IPR000700">
    <property type="entry name" value="PAS-assoc_C"/>
</dbReference>
<organism evidence="9 10">
    <name type="scientific">Pseudomonas knackmussii</name>
    <dbReference type="NCBI Taxonomy" id="65741"/>
    <lineage>
        <taxon>Bacteria</taxon>
        <taxon>Pseudomonadati</taxon>
        <taxon>Pseudomonadota</taxon>
        <taxon>Gammaproteobacteria</taxon>
        <taxon>Pseudomonadales</taxon>
        <taxon>Pseudomonadaceae</taxon>
        <taxon>Pseudomonas</taxon>
    </lineage>
</organism>
<keyword evidence="10" id="KW-1185">Reference proteome</keyword>
<dbReference type="InterPro" id="IPR004358">
    <property type="entry name" value="Sig_transdc_His_kin-like_C"/>
</dbReference>
<dbReference type="Pfam" id="PF00072">
    <property type="entry name" value="Response_reg"/>
    <property type="match status" value="1"/>
</dbReference>
<dbReference type="InterPro" id="IPR000014">
    <property type="entry name" value="PAS"/>
</dbReference>
<evidence type="ECO:0000256" key="4">
    <source>
        <dbReference type="ARBA" id="ARBA00022777"/>
    </source>
</evidence>
<dbReference type="InterPro" id="IPR013655">
    <property type="entry name" value="PAS_fold_3"/>
</dbReference>
<dbReference type="InterPro" id="IPR036097">
    <property type="entry name" value="HisK_dim/P_sf"/>
</dbReference>
<dbReference type="NCBIfam" id="TIGR00229">
    <property type="entry name" value="sensory_box"/>
    <property type="match status" value="1"/>
</dbReference>
<dbReference type="Pfam" id="PF08447">
    <property type="entry name" value="PAS_3"/>
    <property type="match status" value="1"/>
</dbReference>
<dbReference type="Gene3D" id="3.30.565.10">
    <property type="entry name" value="Histidine kinase-like ATPase, C-terminal domain"/>
    <property type="match status" value="1"/>
</dbReference>
<dbReference type="SMART" id="SM00091">
    <property type="entry name" value="PAS"/>
    <property type="match status" value="2"/>
</dbReference>
<dbReference type="InterPro" id="IPR035965">
    <property type="entry name" value="PAS-like_dom_sf"/>
</dbReference>
<feature type="domain" description="Response regulatory" evidence="7">
    <location>
        <begin position="571"/>
        <end position="687"/>
    </location>
</feature>
<dbReference type="Gene3D" id="2.10.70.100">
    <property type="match status" value="1"/>
</dbReference>
<gene>
    <name evidence="9" type="ORF">M0M42_04700</name>
</gene>
<dbReference type="PANTHER" id="PTHR43065:SF42">
    <property type="entry name" value="TWO-COMPONENT SENSOR PPRA"/>
    <property type="match status" value="1"/>
</dbReference>
<dbReference type="PRINTS" id="PR00344">
    <property type="entry name" value="BCTRLSENSOR"/>
</dbReference>
<evidence type="ECO:0000259" key="8">
    <source>
        <dbReference type="PROSITE" id="PS50113"/>
    </source>
</evidence>
<dbReference type="EMBL" id="CP096208">
    <property type="protein sequence ID" value="UPQ83710.1"/>
    <property type="molecule type" value="Genomic_DNA"/>
</dbReference>
<name>A0ABY4KWG8_9PSED</name>
<dbReference type="PANTHER" id="PTHR43065">
    <property type="entry name" value="SENSOR HISTIDINE KINASE"/>
    <property type="match status" value="1"/>
</dbReference>
<dbReference type="InterPro" id="IPR036890">
    <property type="entry name" value="HATPase_C_sf"/>
</dbReference>
<feature type="modified residue" description="4-aspartylphosphate" evidence="5">
    <location>
        <position position="621"/>
    </location>
</feature>
<proteinExistence type="predicted"/>
<dbReference type="InterPro" id="IPR001610">
    <property type="entry name" value="PAC"/>
</dbReference>
<dbReference type="SMART" id="SM00448">
    <property type="entry name" value="REC"/>
    <property type="match status" value="1"/>
</dbReference>
<dbReference type="SMART" id="SM00387">
    <property type="entry name" value="HATPase_c"/>
    <property type="match status" value="1"/>
</dbReference>
<dbReference type="InterPro" id="IPR013656">
    <property type="entry name" value="PAS_4"/>
</dbReference>
<dbReference type="PROSITE" id="PS50109">
    <property type="entry name" value="HIS_KIN"/>
    <property type="match status" value="1"/>
</dbReference>
<dbReference type="Pfam" id="PF00512">
    <property type="entry name" value="HisKA"/>
    <property type="match status" value="1"/>
</dbReference>
<evidence type="ECO:0000256" key="2">
    <source>
        <dbReference type="ARBA" id="ARBA00012438"/>
    </source>
</evidence>
<keyword evidence="4" id="KW-0418">Kinase</keyword>
<evidence type="ECO:0000256" key="3">
    <source>
        <dbReference type="ARBA" id="ARBA00022553"/>
    </source>
</evidence>
<dbReference type="Gene3D" id="3.30.450.20">
    <property type="entry name" value="PAS domain"/>
    <property type="match status" value="2"/>
</dbReference>
<dbReference type="SUPFAM" id="SSF47384">
    <property type="entry name" value="Homodimeric domain of signal transducing histidine kinase"/>
    <property type="match status" value="1"/>
</dbReference>
<dbReference type="PROSITE" id="PS50113">
    <property type="entry name" value="PAC"/>
    <property type="match status" value="1"/>
</dbReference>
<dbReference type="Gene3D" id="1.10.287.130">
    <property type="match status" value="1"/>
</dbReference>
<keyword evidence="4" id="KW-0808">Transferase</keyword>
<protein>
    <recommendedName>
        <fullName evidence="2">histidine kinase</fullName>
        <ecNumber evidence="2">2.7.13.3</ecNumber>
    </recommendedName>
</protein>
<dbReference type="InterPro" id="IPR003661">
    <property type="entry name" value="HisK_dim/P_dom"/>
</dbReference>
<evidence type="ECO:0000259" key="7">
    <source>
        <dbReference type="PROSITE" id="PS50110"/>
    </source>
</evidence>
<dbReference type="Pfam" id="PF08448">
    <property type="entry name" value="PAS_4"/>
    <property type="match status" value="1"/>
</dbReference>
<dbReference type="Proteomes" id="UP000831189">
    <property type="component" value="Chromosome"/>
</dbReference>
<dbReference type="CDD" id="cd00130">
    <property type="entry name" value="PAS"/>
    <property type="match status" value="1"/>
</dbReference>
<feature type="domain" description="PAC" evidence="8">
    <location>
        <begin position="234"/>
        <end position="286"/>
    </location>
</feature>
<dbReference type="SMART" id="SM00086">
    <property type="entry name" value="PAC"/>
    <property type="match status" value="1"/>
</dbReference>
<dbReference type="InterPro" id="IPR003594">
    <property type="entry name" value="HATPase_dom"/>
</dbReference>
<dbReference type="Gene3D" id="3.40.50.2300">
    <property type="match status" value="1"/>
</dbReference>
<accession>A0ABY4KWG8</accession>
<keyword evidence="3 5" id="KW-0597">Phosphoprotein</keyword>
<dbReference type="SUPFAM" id="SSF55785">
    <property type="entry name" value="PYP-like sensor domain (PAS domain)"/>
    <property type="match status" value="1"/>
</dbReference>
<sequence length="698" mass="76841">MRFQLERQVIDIADLQRIFNALPGNFLVVANDAAYTMVAASEERLRVTMTQREDVIGHPLFEVFSGGDGSGASVPGVKLLRASLAEVANTGRPHAMKTVGYPLRRPSEEKNATFENRYWDVVNVPVLDEAGQVTYIIHQAEDVTESLLEQESAALRLRESDERLNAALLASGTGTFYWDLRNNRLDMDLPMQRLFGLEGLTTGWLDDILDRIHSEDREAIAQQCGRCARYGDDFEMQFRVTLPGGTERWMFEKGQTFTDAHGRPSYMVGACLDITQHKRTERALYRLNETLEQRVNAEVAARAKTEAALRQSQKMEAVGQLTGGLAHDFNNLLAGVIGSLELLSLRLQQGRSEDLQRYIRSALTSATRATALTHRLLAFSRRQTLDPSPTELNALIEGMMELLQRTIGPMVSYSTQLSSDLWLTLCDTNQLENALLNLTINARDAMPDGGKLTLVSENLRLDESLGQELGLQPGEYVALGVQDTGVGIPAEKLGYVFDPFFTTKPLGEGTGLGLSMVYGFAKQSGGDVRIESTVGEGTSAWIYLPRFHGQSASSHAPAKTHLTPASVEGRTVLVVDDEPNVRALVTEVLQEMGLHTLEAAEGHSALRILESDAHLDLLISDIGLPGGMNGRQLADAARARRAALQVLFITGYAEGSVLQRSTARYDYEVLTKPFTITDLEEKVRTMLEPGKEAESQAC</sequence>
<dbReference type="InterPro" id="IPR001789">
    <property type="entry name" value="Sig_transdc_resp-reg_receiver"/>
</dbReference>
<dbReference type="InterPro" id="IPR011006">
    <property type="entry name" value="CheY-like_superfamily"/>
</dbReference>
<dbReference type="Pfam" id="PF02518">
    <property type="entry name" value="HATPase_c"/>
    <property type="match status" value="1"/>
</dbReference>
<comment type="catalytic activity">
    <reaction evidence="1">
        <text>ATP + protein L-histidine = ADP + protein N-phospho-L-histidine.</text>
        <dbReference type="EC" id="2.7.13.3"/>
    </reaction>
</comment>
<dbReference type="PROSITE" id="PS50110">
    <property type="entry name" value="RESPONSE_REGULATORY"/>
    <property type="match status" value="1"/>
</dbReference>
<dbReference type="EC" id="2.7.13.3" evidence="2"/>
<evidence type="ECO:0000313" key="10">
    <source>
        <dbReference type="Proteomes" id="UP000831189"/>
    </source>
</evidence>
<feature type="domain" description="Histidine kinase" evidence="6">
    <location>
        <begin position="324"/>
        <end position="548"/>
    </location>
</feature>
<dbReference type="InterPro" id="IPR005467">
    <property type="entry name" value="His_kinase_dom"/>
</dbReference>
<dbReference type="CDD" id="cd00082">
    <property type="entry name" value="HisKA"/>
    <property type="match status" value="1"/>
</dbReference>
<evidence type="ECO:0000256" key="5">
    <source>
        <dbReference type="PROSITE-ProRule" id="PRU00169"/>
    </source>
</evidence>